<proteinExistence type="predicted"/>
<reference evidence="1 2" key="1">
    <citation type="journal article" date="2022" name="DNA Res.">
        <title>Chromosomal-level genome assembly of the orchid tree Bauhinia variegata (Leguminosae; Cercidoideae) supports the allotetraploid origin hypothesis of Bauhinia.</title>
        <authorList>
            <person name="Zhong Y."/>
            <person name="Chen Y."/>
            <person name="Zheng D."/>
            <person name="Pang J."/>
            <person name="Liu Y."/>
            <person name="Luo S."/>
            <person name="Meng S."/>
            <person name="Qian L."/>
            <person name="Wei D."/>
            <person name="Dai S."/>
            <person name="Zhou R."/>
        </authorList>
    </citation>
    <scope>NUCLEOTIDE SEQUENCE [LARGE SCALE GENOMIC DNA]</scope>
    <source>
        <strain evidence="1">BV-YZ2020</strain>
    </source>
</reference>
<name>A0ACB9LA39_BAUVA</name>
<dbReference type="EMBL" id="CM039437">
    <property type="protein sequence ID" value="KAI4306589.1"/>
    <property type="molecule type" value="Genomic_DNA"/>
</dbReference>
<accession>A0ACB9LA39</accession>
<protein>
    <submittedName>
        <fullName evidence="1">Uncharacterized protein</fullName>
    </submittedName>
</protein>
<comment type="caution">
    <text evidence="1">The sequence shown here is derived from an EMBL/GenBank/DDBJ whole genome shotgun (WGS) entry which is preliminary data.</text>
</comment>
<evidence type="ECO:0000313" key="1">
    <source>
        <dbReference type="EMBL" id="KAI4306589.1"/>
    </source>
</evidence>
<keyword evidence="2" id="KW-1185">Reference proteome</keyword>
<sequence length="921" mass="98948">MEVEQLPAENHLKWVVGKEEEEYEEEEATLQRRQSSQHRVDDVISAVVPSLSSSSLSSSTSSEVGGNSNGANPDGAPFQKEEVVAEMGNVNGNSYHSDGEQVGGAALGLAAMAELVGAATNGEAVTSTTAAAAASQNQNSVYFDKQEGIWKCHHCTWTKRFDGPLIVPIWNLKGHSDLRMNFKTMIAHGPCFICETEGFEANNGPSGVQNGNGARSVGLENHEDGEFNVQADSDQYVKTMDDECPSSSEISHLENSSLKATTIKDFNDEISTKAGPDLIEEIDQGLKELDVEAVLAKQETHDLFCPNCHSCITKRVILKKRKRHVPTLDPKAKRDKFDPSGSSTLVDTPECKSSQGDHTIPTPDVGSQEPPADHCNPETEREVFRCLSCFSFFIPSRNGFNIFRSIGGALKQNTSQNSSVMPTSILRSPPNMPMADLQSPLNMPAADLQTPSNMPAANSQSSNMLTSNANWFLSLFTSKGKIASDASLQHSKTDTAEQNHSSSIASNMLTSPEIGRPGGLVTDTTIVKKDSSSTQSYKQTDSNLANGSHKVGNDLSDFSGKEHIVTVTGNVRTKVGEEGNDSANIRKTDIVAISSSVNLSGDKLPLYEIDRLATSLTGETVVNIGEAAKDVVLTNNTIIDLQSSELDVKIPQIEKVNGDILEEIDSAVRKGKQGGDVIVPIEAEIVEGGVVTETPTQVLTDERQGADIGESQEWEVLKSIVYGGLVESITSLGVVSSAVGAGAAPLNIIALGLANLIGGLFVIGHNLIELKNAQSGGDLQQMDTQEDRYQELLGRRANFLLHAVVAILSFLIFGSVPLVVYGFLIRKNFYTEVKLAAVVAASLLCTILLAIGKAHTKRPPKSYFKTVLCYFTMAFAASGASYIVGGLIKKLLEKYNHSESGFVLNMPVSGRGSMEPAWMSY</sequence>
<organism evidence="1 2">
    <name type="scientific">Bauhinia variegata</name>
    <name type="common">Purple orchid tree</name>
    <name type="synonym">Phanera variegata</name>
    <dbReference type="NCBI Taxonomy" id="167791"/>
    <lineage>
        <taxon>Eukaryota</taxon>
        <taxon>Viridiplantae</taxon>
        <taxon>Streptophyta</taxon>
        <taxon>Embryophyta</taxon>
        <taxon>Tracheophyta</taxon>
        <taxon>Spermatophyta</taxon>
        <taxon>Magnoliopsida</taxon>
        <taxon>eudicotyledons</taxon>
        <taxon>Gunneridae</taxon>
        <taxon>Pentapetalae</taxon>
        <taxon>rosids</taxon>
        <taxon>fabids</taxon>
        <taxon>Fabales</taxon>
        <taxon>Fabaceae</taxon>
        <taxon>Cercidoideae</taxon>
        <taxon>Cercideae</taxon>
        <taxon>Bauhiniinae</taxon>
        <taxon>Bauhinia</taxon>
    </lineage>
</organism>
<evidence type="ECO:0000313" key="2">
    <source>
        <dbReference type="Proteomes" id="UP000828941"/>
    </source>
</evidence>
<dbReference type="Proteomes" id="UP000828941">
    <property type="component" value="Chromosome 12"/>
</dbReference>
<gene>
    <name evidence="1" type="ORF">L6164_029851</name>
</gene>